<feature type="binding site" evidence="4">
    <location>
        <begin position="231"/>
        <end position="232"/>
    </location>
    <ligand>
        <name>FAD</name>
        <dbReference type="ChEBI" id="CHEBI:57692"/>
    </ligand>
</feature>
<evidence type="ECO:0000313" key="7">
    <source>
        <dbReference type="Proteomes" id="UP000612893"/>
    </source>
</evidence>
<evidence type="ECO:0000256" key="3">
    <source>
        <dbReference type="ARBA" id="ARBA00022827"/>
    </source>
</evidence>
<evidence type="ECO:0000256" key="4">
    <source>
        <dbReference type="PIRSR" id="PIRSR000089-1"/>
    </source>
</evidence>
<dbReference type="RefSeq" id="WP_338203894.1">
    <property type="nucleotide sequence ID" value="NZ_JAEKNR010000188.1"/>
</dbReference>
<feature type="domain" description="Electron transfer flavoprotein alpha/beta-subunit N-terminal" evidence="5">
    <location>
        <begin position="4"/>
        <end position="184"/>
    </location>
</feature>
<dbReference type="SMART" id="SM00893">
    <property type="entry name" value="ETF"/>
    <property type="match status" value="1"/>
</dbReference>
<dbReference type="Proteomes" id="UP000612893">
    <property type="component" value="Unassembled WGS sequence"/>
</dbReference>
<dbReference type="PIRSF" id="PIRSF000089">
    <property type="entry name" value="Electra_flavoP_a"/>
    <property type="match status" value="1"/>
</dbReference>
<feature type="binding site" evidence="4">
    <location>
        <position position="206"/>
    </location>
    <ligand>
        <name>FAD</name>
        <dbReference type="ChEBI" id="CHEBI:57692"/>
    </ligand>
</feature>
<dbReference type="InterPro" id="IPR014729">
    <property type="entry name" value="Rossmann-like_a/b/a_fold"/>
</dbReference>
<evidence type="ECO:0000313" key="6">
    <source>
        <dbReference type="EMBL" id="MBJ7600168.1"/>
    </source>
</evidence>
<evidence type="ECO:0000259" key="5">
    <source>
        <dbReference type="SMART" id="SM00893"/>
    </source>
</evidence>
<dbReference type="PANTHER" id="PTHR43153:SF1">
    <property type="entry name" value="ELECTRON TRANSFER FLAVOPROTEIN SUBUNIT ALPHA, MITOCHONDRIAL"/>
    <property type="match status" value="1"/>
</dbReference>
<dbReference type="Pfam" id="PF00766">
    <property type="entry name" value="ETF_alpha"/>
    <property type="match status" value="1"/>
</dbReference>
<proteinExistence type="inferred from homology"/>
<dbReference type="InterPro" id="IPR014730">
    <property type="entry name" value="ETF_a/b_N"/>
</dbReference>
<accession>A0A934NAM3</accession>
<dbReference type="FunFam" id="3.40.50.1220:FF:000001">
    <property type="entry name" value="Electron transfer flavoprotein, alpha subunit"/>
    <property type="match status" value="1"/>
</dbReference>
<organism evidence="6 7">
    <name type="scientific">Candidatus Nephthysia bennettiae</name>
    <dbReference type="NCBI Taxonomy" id="3127016"/>
    <lineage>
        <taxon>Bacteria</taxon>
        <taxon>Bacillati</taxon>
        <taxon>Candidatus Dormiibacterota</taxon>
        <taxon>Candidatus Dormibacteria</taxon>
        <taxon>Candidatus Dormibacterales</taxon>
        <taxon>Candidatus Dormibacteraceae</taxon>
        <taxon>Candidatus Nephthysia</taxon>
    </lineage>
</organism>
<gene>
    <name evidence="6" type="ORF">JF922_19105</name>
</gene>
<dbReference type="Gene3D" id="3.40.50.1220">
    <property type="entry name" value="TPP-binding domain"/>
    <property type="match status" value="1"/>
</dbReference>
<feature type="binding site" evidence="4">
    <location>
        <begin position="245"/>
        <end position="249"/>
    </location>
    <ligand>
        <name>FAD</name>
        <dbReference type="ChEBI" id="CHEBI:57692"/>
    </ligand>
</feature>
<comment type="caution">
    <text evidence="6">The sequence shown here is derived from an EMBL/GenBank/DDBJ whole genome shotgun (WGS) entry which is preliminary data.</text>
</comment>
<evidence type="ECO:0000256" key="1">
    <source>
        <dbReference type="ARBA" id="ARBA00005817"/>
    </source>
</evidence>
<keyword evidence="3 4" id="KW-0274">FAD</keyword>
<feature type="binding site" evidence="4">
    <location>
        <begin position="262"/>
        <end position="269"/>
    </location>
    <ligand>
        <name>FAD</name>
        <dbReference type="ChEBI" id="CHEBI:57692"/>
    </ligand>
</feature>
<dbReference type="AlphaFoldDB" id="A0A934NAM3"/>
<dbReference type="Pfam" id="PF01012">
    <property type="entry name" value="ETF"/>
    <property type="match status" value="1"/>
</dbReference>
<keyword evidence="2" id="KW-0285">Flavoprotein</keyword>
<dbReference type="InterPro" id="IPR014731">
    <property type="entry name" value="ETF_asu_C"/>
</dbReference>
<dbReference type="Gene3D" id="3.40.50.620">
    <property type="entry name" value="HUPs"/>
    <property type="match status" value="1"/>
</dbReference>
<name>A0A934NAM3_9BACT</name>
<comment type="cofactor">
    <cofactor evidence="4">
        <name>FAD</name>
        <dbReference type="ChEBI" id="CHEBI:57692"/>
    </cofactor>
    <text evidence="4">Binds 1 FAD per dimer.</text>
</comment>
<protein>
    <submittedName>
        <fullName evidence="6">Electron transfer flavoprotein subunit alpha/FixB family protein</fullName>
    </submittedName>
</protein>
<dbReference type="InterPro" id="IPR001308">
    <property type="entry name" value="ETF_a/FixB"/>
</dbReference>
<evidence type="ECO:0000256" key="2">
    <source>
        <dbReference type="ARBA" id="ARBA00022630"/>
    </source>
</evidence>
<comment type="similarity">
    <text evidence="1">Belongs to the ETF alpha-subunit/FixB family.</text>
</comment>
<keyword evidence="7" id="KW-1185">Reference proteome</keyword>
<dbReference type="SUPFAM" id="SSF52402">
    <property type="entry name" value="Adenine nucleotide alpha hydrolases-like"/>
    <property type="match status" value="1"/>
</dbReference>
<dbReference type="EMBL" id="JAEKNR010000188">
    <property type="protein sequence ID" value="MBJ7600168.1"/>
    <property type="molecule type" value="Genomic_DNA"/>
</dbReference>
<sequence length="319" mass="32753">MARVWIFAEHAEGRPRAITLELLALARPLGEVEAVALGPGARAAAGALGAHGAARVHVNEDPAFAEYLAEPATDCLAALAGSAPDLILFGFTSDSREVAGRLAARLGVGLISNATDVSASDGGFRARVPYFGGARVATYRANSSPAIVVVRPKSVEASETGGEAEVVEVDAAIGERSRRARIVETHTEAGEQVKLEDAQVVVSGGRGLGGPEHFHLIEELAGALGGAAGASRAIVDAGWVPYALQVGQTGKTVRPGVYIAAGISGAMQHTVGMKASKVIVAINKDAEAPILKMADLGVVGDVLKILPRLTEAVRARKAQ</sequence>
<dbReference type="PANTHER" id="PTHR43153">
    <property type="entry name" value="ELECTRON TRANSFER FLAVOPROTEIN ALPHA"/>
    <property type="match status" value="1"/>
</dbReference>
<reference evidence="6" key="1">
    <citation type="submission" date="2020-10" db="EMBL/GenBank/DDBJ databases">
        <title>Ca. Dormibacterota MAGs.</title>
        <authorList>
            <person name="Montgomery K."/>
        </authorList>
    </citation>
    <scope>NUCLEOTIDE SEQUENCE [LARGE SCALE GENOMIC DNA]</scope>
    <source>
        <strain evidence="6">SC8812_S17_10</strain>
    </source>
</reference>
<dbReference type="InterPro" id="IPR029035">
    <property type="entry name" value="DHS-like_NAD/FAD-binding_dom"/>
</dbReference>
<dbReference type="SUPFAM" id="SSF52467">
    <property type="entry name" value="DHS-like NAD/FAD-binding domain"/>
    <property type="match status" value="1"/>
</dbReference>
<feature type="binding site" evidence="4">
    <location>
        <position position="283"/>
    </location>
    <ligand>
        <name>FAD</name>
        <dbReference type="ChEBI" id="CHEBI:57692"/>
    </ligand>
</feature>